<dbReference type="NCBIfam" id="NF033889">
    <property type="entry name" value="termin_lrg_T7"/>
    <property type="match status" value="1"/>
</dbReference>
<dbReference type="RefSeq" id="WP_085581047.1">
    <property type="nucleotide sequence ID" value="NZ_JFKA01000002.1"/>
</dbReference>
<proteinExistence type="predicted"/>
<dbReference type="EMBL" id="JFKA01000002">
    <property type="protein sequence ID" value="OSQ39799.1"/>
    <property type="molecule type" value="Genomic_DNA"/>
</dbReference>
<dbReference type="Pfam" id="PF22530">
    <property type="entry name" value="Terminase-T7_RNaseH-like"/>
    <property type="match status" value="1"/>
</dbReference>
<evidence type="ECO:0000259" key="1">
    <source>
        <dbReference type="Pfam" id="PF22530"/>
    </source>
</evidence>
<organism evidence="2 3">
    <name type="scientific">Thalassospira mesophila</name>
    <dbReference type="NCBI Taxonomy" id="1293891"/>
    <lineage>
        <taxon>Bacteria</taxon>
        <taxon>Pseudomonadati</taxon>
        <taxon>Pseudomonadota</taxon>
        <taxon>Alphaproteobacteria</taxon>
        <taxon>Rhodospirillales</taxon>
        <taxon>Thalassospiraceae</taxon>
        <taxon>Thalassospira</taxon>
    </lineage>
</organism>
<feature type="domain" description="Terminase large subunit ribonuclease H-like" evidence="1">
    <location>
        <begin position="307"/>
        <end position="422"/>
    </location>
</feature>
<comment type="caution">
    <text evidence="2">The sequence shown here is derived from an EMBL/GenBank/DDBJ whole genome shotgun (WGS) entry which is preliminary data.</text>
</comment>
<sequence>MQECQASLAEFVWIWNQKLGQGTPAHHQKMAQWLQHHNDYGPRDLLLMAFRNSGKSTMVGLFCAWLLYYNADLRILVLAADLDLAKKMVRNVKRIVERHPLLAFAVPGKQTDWGAERFTINRSGELRDPSMQAAGIGGNITGSRADVVICDDVEVPKTCDTAHKRSELREKLGEISYVLSPGGMQVFIGTPHSYYSIYADETRPETGEDAPFLNGFSRFCLPIIDQNGVSAWPERFSQAKIEQIRARTPAGKFASQMMLEMVPPDQGDLDPARMHPYDEDAEFETANGEQRLRIGARRMVAASCHFDPSFGGKGQDGAVIAAIYMCDQGEYWLHDVAYLQSDPNQLEREDEASQLCRQVAAFAKRHQLPVVRVETNGIGRFLPNILRRCLKQAGCLTAVVEFHESRNKEARIADAFGAVLAAGLLHGHRNIWRTPFIREMREWRPNGGNRDDGLDAVAGCILAEPVRLPRVVRADFGRDWRPASAFLQAEPQFDP</sequence>
<evidence type="ECO:0000313" key="3">
    <source>
        <dbReference type="Proteomes" id="UP000193391"/>
    </source>
</evidence>
<dbReference type="STRING" id="1293891.TMES_07640"/>
<dbReference type="InterPro" id="IPR027417">
    <property type="entry name" value="P-loop_NTPase"/>
</dbReference>
<keyword evidence="3" id="KW-1185">Reference proteome</keyword>
<dbReference type="InterPro" id="IPR054762">
    <property type="entry name" value="Gp19_RNaseH-like"/>
</dbReference>
<accession>A0A1Y2L2U1</accession>
<gene>
    <name evidence="2" type="ORF">TMES_07640</name>
</gene>
<dbReference type="OrthoDB" id="1634373at2"/>
<name>A0A1Y2L2U1_9PROT</name>
<dbReference type="Proteomes" id="UP000193391">
    <property type="component" value="Unassembled WGS sequence"/>
</dbReference>
<dbReference type="Gene3D" id="3.40.50.300">
    <property type="entry name" value="P-loop containing nucleotide triphosphate hydrolases"/>
    <property type="match status" value="1"/>
</dbReference>
<evidence type="ECO:0000313" key="2">
    <source>
        <dbReference type="EMBL" id="OSQ39799.1"/>
    </source>
</evidence>
<dbReference type="InterPro" id="IPR047987">
    <property type="entry name" value="Gp19-like_virus"/>
</dbReference>
<protein>
    <recommendedName>
        <fullName evidence="1">Terminase large subunit ribonuclease H-like domain-containing protein</fullName>
    </recommendedName>
</protein>
<dbReference type="AlphaFoldDB" id="A0A1Y2L2U1"/>
<reference evidence="2 3" key="1">
    <citation type="submission" date="2014-03" db="EMBL/GenBank/DDBJ databases">
        <title>The draft genome sequence of Thalassospira mesophila JCM 18969.</title>
        <authorList>
            <person name="Lai Q."/>
            <person name="Shao Z."/>
        </authorList>
    </citation>
    <scope>NUCLEOTIDE SEQUENCE [LARGE SCALE GENOMIC DNA]</scope>
    <source>
        <strain evidence="2 3">JCM 18969</strain>
    </source>
</reference>